<dbReference type="InterPro" id="IPR008250">
    <property type="entry name" value="ATPase_P-typ_transduc_dom_A_sf"/>
</dbReference>
<dbReference type="SFLD" id="SFLDG00002">
    <property type="entry name" value="C1.7:_P-type_atpase_like"/>
    <property type="match status" value="1"/>
</dbReference>
<dbReference type="InterPro" id="IPR059000">
    <property type="entry name" value="ATPase_P-type_domA"/>
</dbReference>
<feature type="transmembrane region" description="Helical" evidence="8">
    <location>
        <begin position="244"/>
        <end position="265"/>
    </location>
</feature>
<dbReference type="SFLD" id="SFLDF00027">
    <property type="entry name" value="p-type_atpase"/>
    <property type="match status" value="1"/>
</dbReference>
<evidence type="ECO:0000313" key="11">
    <source>
        <dbReference type="Proteomes" id="UP000034493"/>
    </source>
</evidence>
<dbReference type="InterPro" id="IPR044492">
    <property type="entry name" value="P_typ_ATPase_HD_dom"/>
</dbReference>
<dbReference type="AlphaFoldDB" id="A0A0G0VXU0"/>
<protein>
    <submittedName>
        <fullName evidence="10">Cation-transporting ATPase A, P type (ATPase, E1-E2 type)</fullName>
    </submittedName>
</protein>
<accession>A0A0G0VXU0</accession>
<evidence type="ECO:0000259" key="9">
    <source>
        <dbReference type="SMART" id="SM00831"/>
    </source>
</evidence>
<sequence>MTYYQKTAKEVCQGLLVSAQEGLTLTQVSSRLKTFGPNILAQVKKETIFDIFARQFKSPLIYILIFAAVLVLMFGQSIDALVILAVITINAIVGTVQEGRARNSLQRLRNLIRHKAVVRRGGEEMLVPSEEVVSGDILILHEGDRVAADARLVHVESLMTDEAILTGEAYTIAKNPDVLSRKNLVIGDQKNMVFAGTSVASGYAEAVVVATGFESELGKISKGLLETADIPLPLAQKITRLTHVIAWGVLVIAILMLFIGLLRGIALREIFTAVIGLSVSVVPEGLPVAVTIVLARGVWRMARARAIVRQMAAVEAMGNADTLLVDKTGTLTTGQMIINKVYFGKTHFKISGQGYAPEGKIEGGTKETLVNLKKLLALTYLSLKADVIFEEGSGFKPVGDPTEAAIAVLCRKLGLVKEDLEKEYQTIVAKPFDSRKRYIEAKFTGDDGQWDIYIGAPEFLSRDLKIDHNLSSDYQNLTEKGLRVVGIAVYGPRKNKLAFHALLAIDEEIREHVKASVEKAKRAGLRVVMMTGDFPKTAQSIAQEVGIFEEGDKVLTGADIEKFSKEQLLESLEAVSVFARITPEHKHKIVNLYKEKGHIVAMTGDGVNDAPALQAANLGIGLGSGTQVAKDASDIVLTDNDFSTICEAIGEGRSIYLTLKKVILYLFSTSVGEVLVIAGAILIGLPLPLVAVQIIWLNFVTDGFLVVALAQEPPEDGIHSRDEVQSENLVDSLAINRSLLMAFSMLLATLPLFIFFEKNYSLGYARSFALVVLAASQWMNAFNVRSRQKSIFSIPLNNGYLLAAVGIVFVLQILVIQTSFGNQLLHTQKLTLAHWLLAFLASTLIIWVEEARKFFKKSSAISIRSPKLSFGKIEPLVEIDD</sequence>
<evidence type="ECO:0000256" key="1">
    <source>
        <dbReference type="ARBA" id="ARBA00004141"/>
    </source>
</evidence>
<keyword evidence="5" id="KW-1278">Translocase</keyword>
<dbReference type="Gene3D" id="3.40.1110.10">
    <property type="entry name" value="Calcium-transporting ATPase, cytoplasmic domain N"/>
    <property type="match status" value="1"/>
</dbReference>
<dbReference type="Gene3D" id="2.70.150.10">
    <property type="entry name" value="Calcium-transporting ATPase, cytoplasmic transduction domain A"/>
    <property type="match status" value="1"/>
</dbReference>
<reference evidence="10 11" key="1">
    <citation type="journal article" date="2015" name="Nature">
        <title>rRNA introns, odd ribosomes, and small enigmatic genomes across a large radiation of phyla.</title>
        <authorList>
            <person name="Brown C.T."/>
            <person name="Hug L.A."/>
            <person name="Thomas B.C."/>
            <person name="Sharon I."/>
            <person name="Castelle C.J."/>
            <person name="Singh A."/>
            <person name="Wilkins M.J."/>
            <person name="Williams K.H."/>
            <person name="Banfield J.F."/>
        </authorList>
    </citation>
    <scope>NUCLEOTIDE SEQUENCE [LARGE SCALE GENOMIC DNA]</scope>
</reference>
<dbReference type="InterPro" id="IPR023214">
    <property type="entry name" value="HAD_sf"/>
</dbReference>
<evidence type="ECO:0000256" key="7">
    <source>
        <dbReference type="ARBA" id="ARBA00023136"/>
    </source>
</evidence>
<feature type="transmembrane region" description="Helical" evidence="8">
    <location>
        <begin position="800"/>
        <end position="820"/>
    </location>
</feature>
<proteinExistence type="predicted"/>
<dbReference type="InterPro" id="IPR006068">
    <property type="entry name" value="ATPase_P-typ_cation-transptr_C"/>
</dbReference>
<dbReference type="Pfam" id="PF00122">
    <property type="entry name" value="E1-E2_ATPase"/>
    <property type="match status" value="1"/>
</dbReference>
<dbReference type="PRINTS" id="PR00120">
    <property type="entry name" value="HATPASE"/>
</dbReference>
<dbReference type="GO" id="GO:0016887">
    <property type="term" value="F:ATP hydrolysis activity"/>
    <property type="evidence" value="ECO:0007669"/>
    <property type="project" value="InterPro"/>
</dbReference>
<dbReference type="SUPFAM" id="SSF81660">
    <property type="entry name" value="Metal cation-transporting ATPase, ATP-binding domain N"/>
    <property type="match status" value="1"/>
</dbReference>
<dbReference type="InterPro" id="IPR018303">
    <property type="entry name" value="ATPase_P-typ_P_site"/>
</dbReference>
<dbReference type="EMBL" id="LCBC01000005">
    <property type="protein sequence ID" value="KKS04532.1"/>
    <property type="molecule type" value="Genomic_DNA"/>
</dbReference>
<gene>
    <name evidence="10" type="ORF">UU56_C0005G0031</name>
</gene>
<dbReference type="PROSITE" id="PS00154">
    <property type="entry name" value="ATPASE_E1_E2"/>
    <property type="match status" value="1"/>
</dbReference>
<dbReference type="Pfam" id="PF00702">
    <property type="entry name" value="Hydrolase"/>
    <property type="match status" value="1"/>
</dbReference>
<comment type="subcellular location">
    <subcellularLocation>
        <location evidence="1">Membrane</location>
        <topology evidence="1">Multi-pass membrane protein</topology>
    </subcellularLocation>
</comment>
<dbReference type="Proteomes" id="UP000034493">
    <property type="component" value="Unassembled WGS sequence"/>
</dbReference>
<comment type="caution">
    <text evidence="10">The sequence shown here is derived from an EMBL/GenBank/DDBJ whole genome shotgun (WGS) entry which is preliminary data.</text>
</comment>
<dbReference type="InterPro" id="IPR023299">
    <property type="entry name" value="ATPase_P-typ_cyto_dom_N"/>
</dbReference>
<feature type="transmembrane region" description="Helical" evidence="8">
    <location>
        <begin position="739"/>
        <end position="756"/>
    </location>
</feature>
<evidence type="ECO:0000256" key="6">
    <source>
        <dbReference type="ARBA" id="ARBA00022989"/>
    </source>
</evidence>
<dbReference type="SUPFAM" id="SSF81665">
    <property type="entry name" value="Calcium ATPase, transmembrane domain M"/>
    <property type="match status" value="1"/>
</dbReference>
<keyword evidence="7 8" id="KW-0472">Membrane</keyword>
<evidence type="ECO:0000313" key="10">
    <source>
        <dbReference type="EMBL" id="KKS04532.1"/>
    </source>
</evidence>
<dbReference type="InterPro" id="IPR023298">
    <property type="entry name" value="ATPase_P-typ_TM_dom_sf"/>
</dbReference>
<dbReference type="SFLD" id="SFLDS00003">
    <property type="entry name" value="Haloacid_Dehalogenase"/>
    <property type="match status" value="1"/>
</dbReference>
<feature type="domain" description="Cation-transporting P-type ATPase N-terminal" evidence="9">
    <location>
        <begin position="2"/>
        <end position="76"/>
    </location>
</feature>
<dbReference type="PANTHER" id="PTHR42861">
    <property type="entry name" value="CALCIUM-TRANSPORTING ATPASE"/>
    <property type="match status" value="1"/>
</dbReference>
<dbReference type="InterPro" id="IPR004014">
    <property type="entry name" value="ATPase_P-typ_cation-transptr_N"/>
</dbReference>
<evidence type="ECO:0000256" key="4">
    <source>
        <dbReference type="ARBA" id="ARBA00022840"/>
    </source>
</evidence>
<evidence type="ECO:0000256" key="5">
    <source>
        <dbReference type="ARBA" id="ARBA00022967"/>
    </source>
</evidence>
<keyword evidence="4" id="KW-0067">ATP-binding</keyword>
<dbReference type="Gene3D" id="3.40.50.1000">
    <property type="entry name" value="HAD superfamily/HAD-like"/>
    <property type="match status" value="1"/>
</dbReference>
<evidence type="ECO:0000256" key="2">
    <source>
        <dbReference type="ARBA" id="ARBA00022692"/>
    </source>
</evidence>
<dbReference type="Gene3D" id="1.20.1110.10">
    <property type="entry name" value="Calcium-transporting ATPase, transmembrane domain"/>
    <property type="match status" value="2"/>
</dbReference>
<keyword evidence="2 8" id="KW-0812">Transmembrane</keyword>
<evidence type="ECO:0000256" key="3">
    <source>
        <dbReference type="ARBA" id="ARBA00022741"/>
    </source>
</evidence>
<dbReference type="SUPFAM" id="SSF56784">
    <property type="entry name" value="HAD-like"/>
    <property type="match status" value="1"/>
</dbReference>
<dbReference type="SMART" id="SM00831">
    <property type="entry name" value="Cation_ATPase_N"/>
    <property type="match status" value="1"/>
</dbReference>
<dbReference type="NCBIfam" id="TIGR01494">
    <property type="entry name" value="ATPase_P-type"/>
    <property type="match status" value="2"/>
</dbReference>
<organism evidence="10 11">
    <name type="scientific">Candidatus Curtissbacteria bacterium GW2011_GWA2_41_24</name>
    <dbReference type="NCBI Taxonomy" id="1618411"/>
    <lineage>
        <taxon>Bacteria</taxon>
        <taxon>Candidatus Curtissiibacteriota</taxon>
    </lineage>
</organism>
<dbReference type="PRINTS" id="PR00119">
    <property type="entry name" value="CATATPASE"/>
</dbReference>
<dbReference type="GO" id="GO:0005524">
    <property type="term" value="F:ATP binding"/>
    <property type="evidence" value="ECO:0007669"/>
    <property type="project" value="UniProtKB-KW"/>
</dbReference>
<dbReference type="SUPFAM" id="SSF81653">
    <property type="entry name" value="Calcium ATPase, transduction domain A"/>
    <property type="match status" value="1"/>
</dbReference>
<dbReference type="Pfam" id="PF00689">
    <property type="entry name" value="Cation_ATPase_C"/>
    <property type="match status" value="1"/>
</dbReference>
<feature type="transmembrane region" description="Helical" evidence="8">
    <location>
        <begin position="59"/>
        <end position="75"/>
    </location>
</feature>
<keyword evidence="6 8" id="KW-1133">Transmembrane helix</keyword>
<dbReference type="Pfam" id="PF00690">
    <property type="entry name" value="Cation_ATPase_N"/>
    <property type="match status" value="1"/>
</dbReference>
<dbReference type="GO" id="GO:0016020">
    <property type="term" value="C:membrane"/>
    <property type="evidence" value="ECO:0007669"/>
    <property type="project" value="UniProtKB-SubCell"/>
</dbReference>
<keyword evidence="3" id="KW-0547">Nucleotide-binding</keyword>
<evidence type="ECO:0000256" key="8">
    <source>
        <dbReference type="SAM" id="Phobius"/>
    </source>
</evidence>
<name>A0A0G0VXU0_9BACT</name>
<feature type="transmembrane region" description="Helical" evidence="8">
    <location>
        <begin position="271"/>
        <end position="295"/>
    </location>
</feature>
<dbReference type="InterPro" id="IPR001757">
    <property type="entry name" value="P_typ_ATPase"/>
</dbReference>
<feature type="transmembrane region" description="Helical" evidence="8">
    <location>
        <begin position="81"/>
        <end position="99"/>
    </location>
</feature>
<dbReference type="InterPro" id="IPR036412">
    <property type="entry name" value="HAD-like_sf"/>
</dbReference>
<feature type="transmembrane region" description="Helical" evidence="8">
    <location>
        <begin position="832"/>
        <end position="848"/>
    </location>
</feature>